<dbReference type="Proteomes" id="UP001234202">
    <property type="component" value="Unassembled WGS sequence"/>
</dbReference>
<comment type="caution">
    <text evidence="1">The sequence shown here is derived from an EMBL/GenBank/DDBJ whole genome shotgun (WGS) entry which is preliminary data.</text>
</comment>
<dbReference type="EMBL" id="JASBWV010000013">
    <property type="protein sequence ID" value="KAJ9122866.1"/>
    <property type="molecule type" value="Genomic_DNA"/>
</dbReference>
<sequence>MASAINTRQPHHPPKSSIHTALHSKARRQAAQAPETVQSIRESMIRRVNVIKEGDSVMLRLPSDVIKSVLVTTSGVTSIGKYGSFPTSQLIGKHYDIAYEIVSPTSSTNSDAVEAAILLDEDTPMAEGAPGSDAKIQAGKKGKKSGKKEKNKAVTSNEAADAAANILVPRRPARMEELEETDATNELIDDISGQEAESNLLTAEEIHALRAEGVDGAEIIRRQEERHNRFKLKTEFSKEKWRKRKEKKYSMAVTPLAPTPNNLIDYYNLRTPATILSLRRDTMSQLLNLSNIRPGGRYLVVDDAGGLLIGSILERLGGHGRIFALTDSDSPPGWPVLEAMNFERKVLDRCLGWLNWSLASEDYTAVDGVDAGDDEEDEIPVGETEVEKEKRERKLQAKARRKGKQVADLERARDELHCGGWDGRLTPYLGGSTPIVIYSQFQPILAQTLNGMRSRPEYLAPSLTEGFMRRYQVLPGRTHPTMSTSGTGGFLLHATRVIPSAENNVNRTAARRLNRSNAKAKKAAAEQTTSTEATPEVTNEVVGKRSRVEAESTASAGSAQPAKKARLNSTVHIQETHTSLSETLLPRDNYQENDNAEIDKTATLMDVVQQDENVGSKEVAEALVVAQEIGLETAVEAVAHDDVVDME</sequence>
<proteinExistence type="predicted"/>
<evidence type="ECO:0000313" key="1">
    <source>
        <dbReference type="EMBL" id="KAJ9122866.1"/>
    </source>
</evidence>
<gene>
    <name evidence="1" type="ORF">QFC24_003904</name>
</gene>
<reference evidence="1" key="1">
    <citation type="submission" date="2023-04" db="EMBL/GenBank/DDBJ databases">
        <title>Draft Genome sequencing of Naganishia species isolated from polar environments using Oxford Nanopore Technology.</title>
        <authorList>
            <person name="Leo P."/>
            <person name="Venkateswaran K."/>
        </authorList>
    </citation>
    <scope>NUCLEOTIDE SEQUENCE</scope>
    <source>
        <strain evidence="1">DBVPG 5303</strain>
    </source>
</reference>
<name>A0ACC2XHJ2_9TREE</name>
<accession>A0ACC2XHJ2</accession>
<protein>
    <submittedName>
        <fullName evidence="1">Uncharacterized protein</fullName>
    </submittedName>
</protein>
<keyword evidence="2" id="KW-1185">Reference proteome</keyword>
<evidence type="ECO:0000313" key="2">
    <source>
        <dbReference type="Proteomes" id="UP001234202"/>
    </source>
</evidence>
<organism evidence="1 2">
    <name type="scientific">Naganishia onofrii</name>
    <dbReference type="NCBI Taxonomy" id="1851511"/>
    <lineage>
        <taxon>Eukaryota</taxon>
        <taxon>Fungi</taxon>
        <taxon>Dikarya</taxon>
        <taxon>Basidiomycota</taxon>
        <taxon>Agaricomycotina</taxon>
        <taxon>Tremellomycetes</taxon>
        <taxon>Filobasidiales</taxon>
        <taxon>Filobasidiaceae</taxon>
        <taxon>Naganishia</taxon>
    </lineage>
</organism>